<gene>
    <name evidence="1" type="ORF">Taro_005784</name>
</gene>
<dbReference type="Proteomes" id="UP000652761">
    <property type="component" value="Unassembled WGS sequence"/>
</dbReference>
<evidence type="ECO:0000313" key="2">
    <source>
        <dbReference type="Proteomes" id="UP000652761"/>
    </source>
</evidence>
<dbReference type="EMBL" id="NMUH01000167">
    <property type="protein sequence ID" value="MQL73435.1"/>
    <property type="molecule type" value="Genomic_DNA"/>
</dbReference>
<dbReference type="AlphaFoldDB" id="A0A843TQT7"/>
<organism evidence="1 2">
    <name type="scientific">Colocasia esculenta</name>
    <name type="common">Wild taro</name>
    <name type="synonym">Arum esculentum</name>
    <dbReference type="NCBI Taxonomy" id="4460"/>
    <lineage>
        <taxon>Eukaryota</taxon>
        <taxon>Viridiplantae</taxon>
        <taxon>Streptophyta</taxon>
        <taxon>Embryophyta</taxon>
        <taxon>Tracheophyta</taxon>
        <taxon>Spermatophyta</taxon>
        <taxon>Magnoliopsida</taxon>
        <taxon>Liliopsida</taxon>
        <taxon>Araceae</taxon>
        <taxon>Aroideae</taxon>
        <taxon>Colocasieae</taxon>
        <taxon>Colocasia</taxon>
    </lineage>
</organism>
<evidence type="ECO:0000313" key="1">
    <source>
        <dbReference type="EMBL" id="MQL73435.1"/>
    </source>
</evidence>
<protein>
    <submittedName>
        <fullName evidence="1">Uncharacterized protein</fullName>
    </submittedName>
</protein>
<name>A0A843TQT7_COLES</name>
<sequence>MVALERVVSLASWSVRGAGWFCLWALDLVELFKFIAYLTGLNSNPSGSSDLWVAARPSGVPGGRPGGWVVTVVASILARSECVAAVAECACFKRACCFARATIGFVVGLRVRVGVSRRLREPTCGVAFTGAELWSAEPVEGVLALLAIPFLWVYLGDAGQGVVPLTVCLAMFSRLRWWDFVCPQGRKVGFVSRALRALPYDGLKRLVVKVSFLCFPLVARGGGAGMAFDALSHTVVTFVAKVPPLMLS</sequence>
<reference evidence="1" key="1">
    <citation type="submission" date="2017-07" db="EMBL/GenBank/DDBJ databases">
        <title>Taro Niue Genome Assembly and Annotation.</title>
        <authorList>
            <person name="Atibalentja N."/>
            <person name="Keating K."/>
            <person name="Fields C.J."/>
        </authorList>
    </citation>
    <scope>NUCLEOTIDE SEQUENCE</scope>
    <source>
        <strain evidence="1">Niue_2</strain>
        <tissue evidence="1">Leaf</tissue>
    </source>
</reference>
<accession>A0A843TQT7</accession>
<comment type="caution">
    <text evidence="1">The sequence shown here is derived from an EMBL/GenBank/DDBJ whole genome shotgun (WGS) entry which is preliminary data.</text>
</comment>
<keyword evidence="2" id="KW-1185">Reference proteome</keyword>
<proteinExistence type="predicted"/>